<keyword evidence="1" id="KW-0378">Hydrolase</keyword>
<dbReference type="SUPFAM" id="SSF52266">
    <property type="entry name" value="SGNH hydrolase"/>
    <property type="match status" value="2"/>
</dbReference>
<dbReference type="Pfam" id="PF03629">
    <property type="entry name" value="SASA"/>
    <property type="match status" value="1"/>
</dbReference>
<keyword evidence="5" id="KW-1185">Reference proteome</keyword>
<dbReference type="PANTHER" id="PTHR22901">
    <property type="entry name" value="SIALATE O-ACETYLESTERASE"/>
    <property type="match status" value="1"/>
</dbReference>
<evidence type="ECO:0000256" key="1">
    <source>
        <dbReference type="ARBA" id="ARBA00022801"/>
    </source>
</evidence>
<evidence type="ECO:0000313" key="5">
    <source>
        <dbReference type="Proteomes" id="UP001500167"/>
    </source>
</evidence>
<organism evidence="4 5">
    <name type="scientific">Sphingobacterium ginsenosidimutans</name>
    <dbReference type="NCBI Taxonomy" id="687845"/>
    <lineage>
        <taxon>Bacteria</taxon>
        <taxon>Pseudomonadati</taxon>
        <taxon>Bacteroidota</taxon>
        <taxon>Sphingobacteriia</taxon>
        <taxon>Sphingobacteriales</taxon>
        <taxon>Sphingobacteriaceae</taxon>
        <taxon>Sphingobacterium</taxon>
    </lineage>
</organism>
<dbReference type="PANTHER" id="PTHR22901:SF0">
    <property type="entry name" value="SIALATE O-ACETYLESTERASE"/>
    <property type="match status" value="1"/>
</dbReference>
<accession>A0ABP7ZS70</accession>
<protein>
    <submittedName>
        <fullName evidence="4">GDSL-type esterase/lipase family protein</fullName>
    </submittedName>
</protein>
<evidence type="ECO:0000259" key="2">
    <source>
        <dbReference type="Pfam" id="PF03629"/>
    </source>
</evidence>
<dbReference type="Gene3D" id="3.40.50.1110">
    <property type="entry name" value="SGNH hydrolase"/>
    <property type="match status" value="2"/>
</dbReference>
<evidence type="ECO:0000313" key="4">
    <source>
        <dbReference type="EMBL" id="GAA4169048.1"/>
    </source>
</evidence>
<dbReference type="InterPro" id="IPR005181">
    <property type="entry name" value="SASA"/>
</dbReference>
<dbReference type="Proteomes" id="UP001500167">
    <property type="component" value="Unassembled WGS sequence"/>
</dbReference>
<dbReference type="Pfam" id="PF13472">
    <property type="entry name" value="Lipase_GDSL_2"/>
    <property type="match status" value="1"/>
</dbReference>
<comment type="caution">
    <text evidence="4">The sequence shown here is derived from an EMBL/GenBank/DDBJ whole genome shotgun (WGS) entry which is preliminary data.</text>
</comment>
<name>A0ABP7ZS70_9SPHI</name>
<dbReference type="InterPro" id="IPR039329">
    <property type="entry name" value="SIAE"/>
</dbReference>
<dbReference type="EMBL" id="BAAAZK010000002">
    <property type="protein sequence ID" value="GAA4169048.1"/>
    <property type="molecule type" value="Genomic_DNA"/>
</dbReference>
<feature type="domain" description="SGNH hydrolase-type esterase" evidence="3">
    <location>
        <begin position="49"/>
        <end position="225"/>
    </location>
</feature>
<evidence type="ECO:0000259" key="3">
    <source>
        <dbReference type="Pfam" id="PF13472"/>
    </source>
</evidence>
<feature type="domain" description="Sialate O-acetylesterase" evidence="2">
    <location>
        <begin position="324"/>
        <end position="601"/>
    </location>
</feature>
<dbReference type="InterPro" id="IPR013830">
    <property type="entry name" value="SGNH_hydro"/>
</dbReference>
<sequence>MISLIYQAMKMKSIIGSIANRMLKKLMFFISLIVPFSTSLGQAPIKVACIGNSVTFGYGLAHPAQDSYPVQLQALLGQEFEVRNFGHSGATLLRKGHRPYDKTPEYRKALAFKPDVTIIHLGLNDTDPRNWPNYRNSFSSDYAALIDSIRAVNRDMQIYICRLTPIFSGHPRFLSGTRAWYDQIQALLPQIAASNQVGLIDLHTPLHTRIDLFDDYLHPNRQGAAIIARQVANILRPLKQDLQVAETLGSDMVLQRDWENSIHGKGTAAAEVKIVFNKKTFKTIVHPDGFWVIKLPKMRAGGPYNILIYSGNKKIELKNILFGDVYLASGQSNMAFELRRATKGEQLIKDAAGLKNLRLFKCRNLAETNAVAWDTATLKKVNDLLYFDGAWAVPTSDEAAGFSAVAYSFAEQIAREQHIPIGIIDLSVGGSNTESWIDRKSLENDDLLASYIHNWRKSDFLQDFCRERASQNLFHSTIRNQRHPYQPAYNFEAGVNKWLDTGLKAILWYQGESNTHNMELHERLFKTLVSSWRKNFNQHLPFYFVQLTSLDRPSWGDFRNSQRLLEKQIEDTHMAVTFDLGDSLDVHPHEKLLVGQRLANLVSKYVYGASLNANHPEPVRCKVQADKLLLTFDHCARLKVKGNGPLKGFQLVDNRGRIFEANASIVSENVVEIRKPTVDLIRLLYGYEPFSRANLQNEIGIPVSTFDLRIK</sequence>
<reference evidence="5" key="1">
    <citation type="journal article" date="2019" name="Int. J. Syst. Evol. Microbiol.">
        <title>The Global Catalogue of Microorganisms (GCM) 10K type strain sequencing project: providing services to taxonomists for standard genome sequencing and annotation.</title>
        <authorList>
            <consortium name="The Broad Institute Genomics Platform"/>
            <consortium name="The Broad Institute Genome Sequencing Center for Infectious Disease"/>
            <person name="Wu L."/>
            <person name="Ma J."/>
        </authorList>
    </citation>
    <scope>NUCLEOTIDE SEQUENCE [LARGE SCALE GENOMIC DNA]</scope>
    <source>
        <strain evidence="5">JCM 16722</strain>
    </source>
</reference>
<proteinExistence type="predicted"/>
<dbReference type="InterPro" id="IPR036514">
    <property type="entry name" value="SGNH_hydro_sf"/>
</dbReference>
<gene>
    <name evidence="4" type="ORF">GCM10022218_05320</name>
</gene>